<evidence type="ECO:0000313" key="3">
    <source>
        <dbReference type="Proteomes" id="UP000184139"/>
    </source>
</evidence>
<gene>
    <name evidence="2" type="ORF">SAMN02745124_04156</name>
</gene>
<dbReference type="OrthoDB" id="5783127at2"/>
<accession>A0A1M5YKY3</accession>
<name>A0A1M5YKY3_9BACT</name>
<feature type="signal peptide" evidence="1">
    <location>
        <begin position="1"/>
        <end position="27"/>
    </location>
</feature>
<organism evidence="2 3">
    <name type="scientific">Desulfofustis glycolicus DSM 9705</name>
    <dbReference type="NCBI Taxonomy" id="1121409"/>
    <lineage>
        <taxon>Bacteria</taxon>
        <taxon>Pseudomonadati</taxon>
        <taxon>Thermodesulfobacteriota</taxon>
        <taxon>Desulfobulbia</taxon>
        <taxon>Desulfobulbales</taxon>
        <taxon>Desulfocapsaceae</taxon>
        <taxon>Desulfofustis</taxon>
    </lineage>
</organism>
<evidence type="ECO:0000256" key="1">
    <source>
        <dbReference type="SAM" id="SignalP"/>
    </source>
</evidence>
<dbReference type="STRING" id="1121409.SAMN02745124_04156"/>
<evidence type="ECO:0000313" key="2">
    <source>
        <dbReference type="EMBL" id="SHI12569.1"/>
    </source>
</evidence>
<reference evidence="2 3" key="1">
    <citation type="submission" date="2016-11" db="EMBL/GenBank/DDBJ databases">
        <authorList>
            <person name="Jaros S."/>
            <person name="Januszkiewicz K."/>
            <person name="Wedrychowicz H."/>
        </authorList>
    </citation>
    <scope>NUCLEOTIDE SEQUENCE [LARGE SCALE GENOMIC DNA]</scope>
    <source>
        <strain evidence="2 3">DSM 9705</strain>
    </source>
</reference>
<dbReference type="Proteomes" id="UP000184139">
    <property type="component" value="Unassembled WGS sequence"/>
</dbReference>
<evidence type="ECO:0008006" key="4">
    <source>
        <dbReference type="Google" id="ProtNLM"/>
    </source>
</evidence>
<dbReference type="EMBL" id="FQXS01000041">
    <property type="protein sequence ID" value="SHI12569.1"/>
    <property type="molecule type" value="Genomic_DNA"/>
</dbReference>
<dbReference type="RefSeq" id="WP_143166107.1">
    <property type="nucleotide sequence ID" value="NZ_FQXS01000041.1"/>
</dbReference>
<protein>
    <recommendedName>
        <fullName evidence="4">DUF4878 domain-containing protein</fullName>
    </recommendedName>
</protein>
<sequence length="165" mass="18459">MRISNRRYRLRSRLLLLLAVLALLLPAACSEEQGPEAIARSFVAASKEAVQERRLRDLRDLIAEEYADPAGRTAQDVLAVAAGYLMRNRSVHIYTRLQAATEQDGRIQATVLVALAGRPISDVSMLPSINADLYRFELELVEQEGDWQLASATWRTALVDDFFAD</sequence>
<keyword evidence="3" id="KW-1185">Reference proteome</keyword>
<feature type="chain" id="PRO_5012251830" description="DUF4878 domain-containing protein" evidence="1">
    <location>
        <begin position="28"/>
        <end position="165"/>
    </location>
</feature>
<keyword evidence="1" id="KW-0732">Signal</keyword>
<dbReference type="AlphaFoldDB" id="A0A1M5YKY3"/>
<proteinExistence type="predicted"/>